<keyword evidence="2" id="KW-0418">Kinase</keyword>
<protein>
    <submittedName>
        <fullName evidence="8">Tetratricopeptide repeat-containing protein</fullName>
    </submittedName>
</protein>
<sequence length="649" mass="73435">MSVRFFISTILFFACLPGSHAQQPGVKDSLLHVLKTAKDGENKVLLLIRIGQEFENSDLEKSKSFYLQARTLGIKINYRLTEVKFISNYTFALNMQGKFDSSLMWNLSGIEAAKKLGDDVQLAKAYFNTGTSYHYLSDYQPAVEMYQKGLVLLEKMDDKVFMAQAKDILQTLYSSMKQYDKAKVYGKSAVAAFRDLNDPKMLAYSLTNLGTVYGSINQKDSARTYFREAAQIASDINDEVLLATVQLNLGDVSLWKKQLAGGKKYYQSALALAIKNKLPETETIALRGISYYYTYMGDYADALQYAEKALTVSQKHQFSKQVLLNLDQLASLAYLSKDVLKAEKYEVHAKELQDTLWNEQLLRNTINTEKKFELDKKNTRLAFQEETIRHKNLMNGLLTGGLIALLLIAALSYRNYRNRKKIQEQRIKELETEKQLLATQSLLKGQEEERSRIAKDLHDGLGGLLSGVKLQLGAMKGNLILTEENGMAFNRVLNNLEASISEMRRVAHNMMPETLLKFGLQQALKDYSNGLSQQQGFTIRCEFRGMERRLDHSIEVVIYRIVQELLNNAVKHSGATAILVQIMRHDEQRLNITVEDNGKGFDPEAVGPHSAGLRNITSRVKYLNGKMDIQSEPGNGTSIYIECEIKPYG</sequence>
<dbReference type="Pfam" id="PF13424">
    <property type="entry name" value="TPR_12"/>
    <property type="match status" value="1"/>
</dbReference>
<evidence type="ECO:0000313" key="8">
    <source>
        <dbReference type="EMBL" id="SDC58691.1"/>
    </source>
</evidence>
<evidence type="ECO:0000256" key="6">
    <source>
        <dbReference type="SAM" id="Phobius"/>
    </source>
</evidence>
<evidence type="ECO:0000259" key="7">
    <source>
        <dbReference type="PROSITE" id="PS50109"/>
    </source>
</evidence>
<accession>A0A1G6MTD3</accession>
<feature type="transmembrane region" description="Helical" evidence="6">
    <location>
        <begin position="393"/>
        <end position="413"/>
    </location>
</feature>
<evidence type="ECO:0000313" key="9">
    <source>
        <dbReference type="Proteomes" id="UP000198757"/>
    </source>
</evidence>
<evidence type="ECO:0000256" key="1">
    <source>
        <dbReference type="ARBA" id="ARBA00022679"/>
    </source>
</evidence>
<dbReference type="InterPro" id="IPR036890">
    <property type="entry name" value="HATPase_C_sf"/>
</dbReference>
<dbReference type="GO" id="GO:0000155">
    <property type="term" value="F:phosphorelay sensor kinase activity"/>
    <property type="evidence" value="ECO:0007669"/>
    <property type="project" value="InterPro"/>
</dbReference>
<dbReference type="InterPro" id="IPR011712">
    <property type="entry name" value="Sig_transdc_His_kin_sub3_dim/P"/>
</dbReference>
<dbReference type="AlphaFoldDB" id="A0A1G6MTD3"/>
<keyword evidence="3" id="KW-0902">Two-component regulatory system</keyword>
<dbReference type="InterPro" id="IPR019734">
    <property type="entry name" value="TPR_rpt"/>
</dbReference>
<feature type="domain" description="Histidine kinase" evidence="7">
    <location>
        <begin position="452"/>
        <end position="647"/>
    </location>
</feature>
<dbReference type="PANTHER" id="PTHR24421">
    <property type="entry name" value="NITRATE/NITRITE SENSOR PROTEIN NARX-RELATED"/>
    <property type="match status" value="1"/>
</dbReference>
<dbReference type="InterPro" id="IPR005467">
    <property type="entry name" value="His_kinase_dom"/>
</dbReference>
<dbReference type="PROSITE" id="PS50109">
    <property type="entry name" value="HIS_KIN"/>
    <property type="match status" value="1"/>
</dbReference>
<dbReference type="CDD" id="cd16917">
    <property type="entry name" value="HATPase_UhpB-NarQ-NarX-like"/>
    <property type="match status" value="1"/>
</dbReference>
<gene>
    <name evidence="8" type="ORF">SAMN04487894_10328</name>
</gene>
<dbReference type="PROSITE" id="PS50005">
    <property type="entry name" value="TPR"/>
    <property type="match status" value="3"/>
</dbReference>
<keyword evidence="6" id="KW-0472">Membrane</keyword>
<keyword evidence="6" id="KW-1133">Transmembrane helix</keyword>
<dbReference type="Pfam" id="PF07730">
    <property type="entry name" value="HisKA_3"/>
    <property type="match status" value="1"/>
</dbReference>
<dbReference type="GO" id="GO:0016020">
    <property type="term" value="C:membrane"/>
    <property type="evidence" value="ECO:0007669"/>
    <property type="project" value="InterPro"/>
</dbReference>
<name>A0A1G6MTD3_NIADE</name>
<evidence type="ECO:0000256" key="2">
    <source>
        <dbReference type="ARBA" id="ARBA00022777"/>
    </source>
</evidence>
<feature type="coiled-coil region" evidence="5">
    <location>
        <begin position="413"/>
        <end position="440"/>
    </location>
</feature>
<dbReference type="InterPro" id="IPR050482">
    <property type="entry name" value="Sensor_HK_TwoCompSys"/>
</dbReference>
<keyword evidence="5" id="KW-0175">Coiled coil</keyword>
<evidence type="ECO:0000256" key="5">
    <source>
        <dbReference type="SAM" id="Coils"/>
    </source>
</evidence>
<dbReference type="Pfam" id="PF13374">
    <property type="entry name" value="TPR_10"/>
    <property type="match status" value="1"/>
</dbReference>
<dbReference type="SMART" id="SM00028">
    <property type="entry name" value="TPR"/>
    <property type="match status" value="5"/>
</dbReference>
<dbReference type="SUPFAM" id="SSF48452">
    <property type="entry name" value="TPR-like"/>
    <property type="match status" value="2"/>
</dbReference>
<feature type="repeat" description="TPR" evidence="4">
    <location>
        <begin position="123"/>
        <end position="156"/>
    </location>
</feature>
<keyword evidence="4" id="KW-0802">TPR repeat</keyword>
<keyword evidence="1" id="KW-0808">Transferase</keyword>
<dbReference type="Proteomes" id="UP000198757">
    <property type="component" value="Unassembled WGS sequence"/>
</dbReference>
<organism evidence="8 9">
    <name type="scientific">Niabella drilacis (strain DSM 25811 / CCM 8410 / CCUG 62505 / LMG 26954 / E90)</name>
    <dbReference type="NCBI Taxonomy" id="1285928"/>
    <lineage>
        <taxon>Bacteria</taxon>
        <taxon>Pseudomonadati</taxon>
        <taxon>Bacteroidota</taxon>
        <taxon>Chitinophagia</taxon>
        <taxon>Chitinophagales</taxon>
        <taxon>Chitinophagaceae</taxon>
        <taxon>Niabella</taxon>
    </lineage>
</organism>
<dbReference type="SMART" id="SM00387">
    <property type="entry name" value="HATPase_c"/>
    <property type="match status" value="1"/>
</dbReference>
<dbReference type="STRING" id="1285928.SAMN04487894_10328"/>
<evidence type="ECO:0000256" key="3">
    <source>
        <dbReference type="ARBA" id="ARBA00023012"/>
    </source>
</evidence>
<dbReference type="PROSITE" id="PS51257">
    <property type="entry name" value="PROKAR_LIPOPROTEIN"/>
    <property type="match status" value="1"/>
</dbReference>
<dbReference type="GO" id="GO:0046983">
    <property type="term" value="F:protein dimerization activity"/>
    <property type="evidence" value="ECO:0007669"/>
    <property type="project" value="InterPro"/>
</dbReference>
<feature type="repeat" description="TPR" evidence="4">
    <location>
        <begin position="203"/>
        <end position="236"/>
    </location>
</feature>
<dbReference type="Gene3D" id="3.30.565.10">
    <property type="entry name" value="Histidine kinase-like ATPase, C-terminal domain"/>
    <property type="match status" value="1"/>
</dbReference>
<dbReference type="InterPro" id="IPR011990">
    <property type="entry name" value="TPR-like_helical_dom_sf"/>
</dbReference>
<dbReference type="EMBL" id="FMZO01000003">
    <property type="protein sequence ID" value="SDC58691.1"/>
    <property type="molecule type" value="Genomic_DNA"/>
</dbReference>
<dbReference type="SUPFAM" id="SSF55874">
    <property type="entry name" value="ATPase domain of HSP90 chaperone/DNA topoisomerase II/histidine kinase"/>
    <property type="match status" value="1"/>
</dbReference>
<dbReference type="OrthoDB" id="617348at2"/>
<keyword evidence="6" id="KW-0812">Transmembrane</keyword>
<reference evidence="9" key="1">
    <citation type="submission" date="2016-10" db="EMBL/GenBank/DDBJ databases">
        <authorList>
            <person name="Varghese N."/>
            <person name="Submissions S."/>
        </authorList>
    </citation>
    <scope>NUCLEOTIDE SEQUENCE [LARGE SCALE GENOMIC DNA]</scope>
    <source>
        <strain evidence="9">DSM 25811 / CCM 8410 / LMG 26954 / E90</strain>
    </source>
</reference>
<dbReference type="Gene3D" id="1.25.40.10">
    <property type="entry name" value="Tetratricopeptide repeat domain"/>
    <property type="match status" value="2"/>
</dbReference>
<dbReference type="RefSeq" id="WP_090389225.1">
    <property type="nucleotide sequence ID" value="NZ_FMZO01000003.1"/>
</dbReference>
<dbReference type="Gene3D" id="1.20.5.1930">
    <property type="match status" value="1"/>
</dbReference>
<keyword evidence="9" id="KW-1185">Reference proteome</keyword>
<evidence type="ECO:0000256" key="4">
    <source>
        <dbReference type="PROSITE-ProRule" id="PRU00339"/>
    </source>
</evidence>
<proteinExistence type="predicted"/>
<dbReference type="Pfam" id="PF02518">
    <property type="entry name" value="HATPase_c"/>
    <property type="match status" value="1"/>
</dbReference>
<feature type="repeat" description="TPR" evidence="4">
    <location>
        <begin position="283"/>
        <end position="316"/>
    </location>
</feature>
<dbReference type="InterPro" id="IPR003594">
    <property type="entry name" value="HATPase_dom"/>
</dbReference>